<keyword evidence="3" id="KW-1185">Reference proteome</keyword>
<dbReference type="RefSeq" id="WP_342022740.1">
    <property type="nucleotide sequence ID" value="NZ_CP151657.1"/>
</dbReference>
<gene>
    <name evidence="2" type="ORF">AAE021_12890</name>
</gene>
<organism evidence="2 3">
    <name type="scientific">Arthrobacter citreus</name>
    <dbReference type="NCBI Taxonomy" id="1670"/>
    <lineage>
        <taxon>Bacteria</taxon>
        <taxon>Bacillati</taxon>
        <taxon>Actinomycetota</taxon>
        <taxon>Actinomycetes</taxon>
        <taxon>Micrococcales</taxon>
        <taxon>Micrococcaceae</taxon>
        <taxon>Arthrobacter</taxon>
    </lineage>
</organism>
<dbReference type="PANTHER" id="PTHR43649">
    <property type="entry name" value="ARABINOSE-BINDING PROTEIN-RELATED"/>
    <property type="match status" value="1"/>
</dbReference>
<dbReference type="Pfam" id="PF01547">
    <property type="entry name" value="SBP_bac_1"/>
    <property type="match status" value="1"/>
</dbReference>
<dbReference type="EMBL" id="CP151657">
    <property type="protein sequence ID" value="WZP15074.1"/>
    <property type="molecule type" value="Genomic_DNA"/>
</dbReference>
<feature type="chain" id="PRO_5046606829" evidence="1">
    <location>
        <begin position="39"/>
        <end position="445"/>
    </location>
</feature>
<evidence type="ECO:0000256" key="1">
    <source>
        <dbReference type="SAM" id="SignalP"/>
    </source>
</evidence>
<dbReference type="Proteomes" id="UP001448858">
    <property type="component" value="Chromosome"/>
</dbReference>
<name>A0ABZ2ZSY2_9MICC</name>
<dbReference type="CDD" id="cd13585">
    <property type="entry name" value="PBP2_TMBP_like"/>
    <property type="match status" value="1"/>
</dbReference>
<evidence type="ECO:0000313" key="2">
    <source>
        <dbReference type="EMBL" id="WZP15074.1"/>
    </source>
</evidence>
<keyword evidence="1" id="KW-0732">Signal</keyword>
<proteinExistence type="predicted"/>
<protein>
    <submittedName>
        <fullName evidence="2">Sugar ABC transporter substrate-binding protein</fullName>
    </submittedName>
</protein>
<dbReference type="InterPro" id="IPR050490">
    <property type="entry name" value="Bact_solute-bd_prot1"/>
</dbReference>
<dbReference type="Gene3D" id="3.40.190.10">
    <property type="entry name" value="Periplasmic binding protein-like II"/>
    <property type="match status" value="2"/>
</dbReference>
<dbReference type="InterPro" id="IPR006059">
    <property type="entry name" value="SBP"/>
</dbReference>
<accession>A0ABZ2ZSY2</accession>
<dbReference type="SUPFAM" id="SSF53850">
    <property type="entry name" value="Periplasmic binding protein-like II"/>
    <property type="match status" value="1"/>
</dbReference>
<evidence type="ECO:0000313" key="3">
    <source>
        <dbReference type="Proteomes" id="UP001448858"/>
    </source>
</evidence>
<feature type="signal peptide" evidence="1">
    <location>
        <begin position="1"/>
        <end position="38"/>
    </location>
</feature>
<sequence>MPRHPIRPTEQHRSGNARRFRSLAAAAACLALTLTACGGGSGSESADGGDVELTFTWWGADARAQLTEQVIDKFEEENPGITIKGDWGGWEGYWDKLATSTAGGDAPDVIQMDETRIAAYGERNALLDLTTQEDILDLSEMEPEVLQTGEVKGGALAGVPVGVGIFSVGVNPAILEQAGLQMPDDTTWTWDDMFDMAAQVSEKLGSEGVYGFDFFGTQAAELGTFARQNGEEVYPRDGETPVSTETVEKYFETALELMETGATPAASTQAESTGNIEQSLFGTNKSAFHLQFHTQIQAFVDASGSDLKLLRLPAQEEGEPQNMVNKASMYWSISSRTEHPEEAAKFVNFLINDEDAASILKVERGVPAIPSIQEALKPQLTPTGTMSLEFAATMQEEVVTPPQVTPANASDFSTEFTRIGNEVLFGSQSPQEGAKTVVAYLEGLQ</sequence>
<reference evidence="2 3" key="1">
    <citation type="submission" date="2024-04" db="EMBL/GenBank/DDBJ databases">
        <title>Arthrobacter sp. from Plains bison fecal sample.</title>
        <authorList>
            <person name="Ruzzini A."/>
        </authorList>
    </citation>
    <scope>NUCLEOTIDE SEQUENCE [LARGE SCALE GENOMIC DNA]</scope>
    <source>
        <strain evidence="2 3">EINP1</strain>
    </source>
</reference>
<dbReference type="PANTHER" id="PTHR43649:SF11">
    <property type="entry name" value="ABC TRANSPORTER SUBSTRATE-BINDING PROTEIN YESO-RELATED"/>
    <property type="match status" value="1"/>
</dbReference>